<evidence type="ECO:0000313" key="6">
    <source>
        <dbReference type="Proteomes" id="UP000437017"/>
    </source>
</evidence>
<dbReference type="PROSITE" id="PS50222">
    <property type="entry name" value="EF_HAND_2"/>
    <property type="match status" value="2"/>
</dbReference>
<dbReference type="PROSITE" id="PS00018">
    <property type="entry name" value="EF_HAND_1"/>
    <property type="match status" value="1"/>
</dbReference>
<dbReference type="Gene3D" id="1.10.238.10">
    <property type="entry name" value="EF-hand"/>
    <property type="match status" value="2"/>
</dbReference>
<comment type="caution">
    <text evidence="5">The sequence shown here is derived from an EMBL/GenBank/DDBJ whole genome shotgun (WGS) entry which is preliminary data.</text>
</comment>
<evidence type="ECO:0000313" key="5">
    <source>
        <dbReference type="EMBL" id="KAB0400764.1"/>
    </source>
</evidence>
<dbReference type="GO" id="GO:0005737">
    <property type="term" value="C:cytoplasm"/>
    <property type="evidence" value="ECO:0007669"/>
    <property type="project" value="TreeGrafter"/>
</dbReference>
<dbReference type="GO" id="GO:0005509">
    <property type="term" value="F:calcium ion binding"/>
    <property type="evidence" value="ECO:0007669"/>
    <property type="project" value="InterPro"/>
</dbReference>
<dbReference type="SMART" id="SM00054">
    <property type="entry name" value="EFh"/>
    <property type="match status" value="2"/>
</dbReference>
<evidence type="ECO:0000259" key="4">
    <source>
        <dbReference type="PROSITE" id="PS50222"/>
    </source>
</evidence>
<evidence type="ECO:0000256" key="2">
    <source>
        <dbReference type="ARBA" id="ARBA00022837"/>
    </source>
</evidence>
<accession>A0A6A1Q0J5</accession>
<dbReference type="FunFam" id="1.10.238.10:FF:000055">
    <property type="entry name" value="Intersectin-1 isoform 1"/>
    <property type="match status" value="1"/>
</dbReference>
<dbReference type="InterPro" id="IPR000261">
    <property type="entry name" value="EH_dom"/>
</dbReference>
<reference evidence="5 6" key="1">
    <citation type="journal article" date="2019" name="PLoS ONE">
        <title>Genomic analyses reveal an absence of contemporary introgressive admixture between fin whales and blue whales, despite known hybrids.</title>
        <authorList>
            <person name="Westbury M.V."/>
            <person name="Petersen B."/>
            <person name="Lorenzen E.D."/>
        </authorList>
    </citation>
    <scope>NUCLEOTIDE SEQUENCE [LARGE SCALE GENOMIC DNA]</scope>
    <source>
        <strain evidence="5">FinWhale-01</strain>
    </source>
</reference>
<dbReference type="GO" id="GO:0042734">
    <property type="term" value="C:presynaptic membrane"/>
    <property type="evidence" value="ECO:0007669"/>
    <property type="project" value="TreeGrafter"/>
</dbReference>
<evidence type="ECO:0000259" key="3">
    <source>
        <dbReference type="PROSITE" id="PS50031"/>
    </source>
</evidence>
<keyword evidence="6" id="KW-1185">Reference proteome</keyword>
<dbReference type="InterPro" id="IPR002048">
    <property type="entry name" value="EF_hand_dom"/>
</dbReference>
<name>A0A6A1Q0J5_BALPH</name>
<feature type="domain" description="EH" evidence="3">
    <location>
        <begin position="182"/>
        <end position="231"/>
    </location>
</feature>
<dbReference type="InterPro" id="IPR011992">
    <property type="entry name" value="EF-hand-dom_pair"/>
</dbReference>
<dbReference type="PANTHER" id="PTHR11216">
    <property type="entry name" value="EH DOMAIN"/>
    <property type="match status" value="1"/>
</dbReference>
<organism evidence="5 6">
    <name type="scientific">Balaenoptera physalus</name>
    <name type="common">Fin whale</name>
    <name type="synonym">Balaena physalus</name>
    <dbReference type="NCBI Taxonomy" id="9770"/>
    <lineage>
        <taxon>Eukaryota</taxon>
        <taxon>Metazoa</taxon>
        <taxon>Chordata</taxon>
        <taxon>Craniata</taxon>
        <taxon>Vertebrata</taxon>
        <taxon>Euteleostomi</taxon>
        <taxon>Mammalia</taxon>
        <taxon>Eutheria</taxon>
        <taxon>Laurasiatheria</taxon>
        <taxon>Artiodactyla</taxon>
        <taxon>Whippomorpha</taxon>
        <taxon>Cetacea</taxon>
        <taxon>Mysticeti</taxon>
        <taxon>Balaenopteridae</taxon>
        <taxon>Balaenoptera</taxon>
    </lineage>
</organism>
<dbReference type="SUPFAM" id="SSF47473">
    <property type="entry name" value="EF-hand"/>
    <property type="match status" value="2"/>
</dbReference>
<keyword evidence="1" id="KW-0479">Metal-binding</keyword>
<dbReference type="PROSITE" id="PS50031">
    <property type="entry name" value="EH"/>
    <property type="match status" value="2"/>
</dbReference>
<dbReference type="AlphaFoldDB" id="A0A6A1Q0J5"/>
<dbReference type="GO" id="GO:0097708">
    <property type="term" value="C:intracellular vesicle"/>
    <property type="evidence" value="ECO:0007669"/>
    <property type="project" value="TreeGrafter"/>
</dbReference>
<sequence>MELGKEPPDYSDQKDAVFGFINPVLYRRMIADGNSRIILAKAFLNHGGPNMWAITSEERTKHDKQFDNLKPSGGYITGDQARTFFLQSGLPAPVLAEIWALSDLNKDGKMDQQEFSIAMKLIKLKLQGQQLPVVLPPIMKQPPMFSPLISARFALPHTSSYSLMMGGFGGASIQKAQSLIDLGSSRTLADIDGDGQLKAEEFILAMHLTDMAKAGQPLPLTLPPELVPPSF</sequence>
<dbReference type="InterPro" id="IPR018247">
    <property type="entry name" value="EF_Hand_1_Ca_BS"/>
</dbReference>
<evidence type="ECO:0008006" key="7">
    <source>
        <dbReference type="Google" id="ProtNLM"/>
    </source>
</evidence>
<dbReference type="SMART" id="SM00027">
    <property type="entry name" value="EH"/>
    <property type="match status" value="2"/>
</dbReference>
<dbReference type="OrthoDB" id="2015333at2759"/>
<dbReference type="PANTHER" id="PTHR11216:SF29">
    <property type="entry name" value="INTERSECTIN-2"/>
    <property type="match status" value="1"/>
</dbReference>
<proteinExistence type="predicted"/>
<feature type="domain" description="EH" evidence="3">
    <location>
        <begin position="58"/>
        <end position="146"/>
    </location>
</feature>
<protein>
    <recommendedName>
        <fullName evidence="7">EF-hand domain-containing protein</fullName>
    </recommendedName>
</protein>
<feature type="domain" description="EF-hand" evidence="4">
    <location>
        <begin position="90"/>
        <end position="125"/>
    </location>
</feature>
<feature type="domain" description="EF-hand" evidence="4">
    <location>
        <begin position="188"/>
        <end position="212"/>
    </location>
</feature>
<dbReference type="CDD" id="cd00052">
    <property type="entry name" value="EH"/>
    <property type="match status" value="1"/>
</dbReference>
<keyword evidence="2" id="KW-0106">Calcium</keyword>
<dbReference type="EMBL" id="SGJD01001308">
    <property type="protein sequence ID" value="KAB0400764.1"/>
    <property type="molecule type" value="Genomic_DNA"/>
</dbReference>
<dbReference type="GO" id="GO:0060090">
    <property type="term" value="F:molecular adaptor activity"/>
    <property type="evidence" value="ECO:0007669"/>
    <property type="project" value="TreeGrafter"/>
</dbReference>
<gene>
    <name evidence="5" type="ORF">E2I00_006012</name>
</gene>
<dbReference type="Pfam" id="PF12763">
    <property type="entry name" value="EH"/>
    <property type="match status" value="1"/>
</dbReference>
<feature type="non-terminal residue" evidence="5">
    <location>
        <position position="231"/>
    </location>
</feature>
<dbReference type="Proteomes" id="UP000437017">
    <property type="component" value="Unassembled WGS sequence"/>
</dbReference>
<dbReference type="GO" id="GO:0150007">
    <property type="term" value="P:clathrin-dependent synaptic vesicle endocytosis"/>
    <property type="evidence" value="ECO:0007669"/>
    <property type="project" value="TreeGrafter"/>
</dbReference>
<evidence type="ECO:0000256" key="1">
    <source>
        <dbReference type="ARBA" id="ARBA00022723"/>
    </source>
</evidence>